<keyword evidence="6" id="KW-0496">Mitochondrion</keyword>
<dbReference type="SMR" id="A0A482WXN8"/>
<keyword evidence="3" id="KW-0597">Phosphoprotein</keyword>
<evidence type="ECO:0000256" key="6">
    <source>
        <dbReference type="ARBA" id="ARBA00023128"/>
    </source>
</evidence>
<organism evidence="11 12">
    <name type="scientific">Laodelphax striatellus</name>
    <name type="common">Small brown planthopper</name>
    <name type="synonym">Delphax striatella</name>
    <dbReference type="NCBI Taxonomy" id="195883"/>
    <lineage>
        <taxon>Eukaryota</taxon>
        <taxon>Metazoa</taxon>
        <taxon>Ecdysozoa</taxon>
        <taxon>Arthropoda</taxon>
        <taxon>Hexapoda</taxon>
        <taxon>Insecta</taxon>
        <taxon>Pterygota</taxon>
        <taxon>Neoptera</taxon>
        <taxon>Paraneoptera</taxon>
        <taxon>Hemiptera</taxon>
        <taxon>Auchenorrhyncha</taxon>
        <taxon>Fulgoroidea</taxon>
        <taxon>Delphacidae</taxon>
        <taxon>Criomorphinae</taxon>
        <taxon>Laodelphax</taxon>
    </lineage>
</organism>
<evidence type="ECO:0000256" key="2">
    <source>
        <dbReference type="ARBA" id="ARBA00006136"/>
    </source>
</evidence>
<keyword evidence="12" id="KW-1185">Reference proteome</keyword>
<sequence>MNSKAYQMTYGDEPVWKQYRRNFKGQFTPRKTRKTCIRKGEISTGNPCPICRDEYLIPHETNVKLLQQFISPYNGIILKPSKTGVCRKQYIKLEVAIERAKDQGLITFDVPFRTYNYSDYNIKV</sequence>
<evidence type="ECO:0000256" key="3">
    <source>
        <dbReference type="ARBA" id="ARBA00022553"/>
    </source>
</evidence>
<evidence type="ECO:0000256" key="7">
    <source>
        <dbReference type="ARBA" id="ARBA00023274"/>
    </source>
</evidence>
<dbReference type="FunFam" id="4.10.640.10:FF:000008">
    <property type="entry name" value="28S ribosomal protein S18b, mitochondrial"/>
    <property type="match status" value="1"/>
</dbReference>
<comment type="caution">
    <text evidence="11">The sequence shown here is derived from an EMBL/GenBank/DDBJ whole genome shotgun (WGS) entry which is preliminary data.</text>
</comment>
<comment type="similarity">
    <text evidence="2">Belongs to the bacterial ribosomal protein bS18 family. Mitochondrion-specific ribosomal protein mS40 subfamily.</text>
</comment>
<dbReference type="AlphaFoldDB" id="A0A482WXN8"/>
<dbReference type="Pfam" id="PF01084">
    <property type="entry name" value="Ribosomal_S18"/>
    <property type="match status" value="1"/>
</dbReference>
<gene>
    <name evidence="11" type="ORF">LSTR_LSTR005431</name>
</gene>
<evidence type="ECO:0000256" key="1">
    <source>
        <dbReference type="ARBA" id="ARBA00004173"/>
    </source>
</evidence>
<dbReference type="PANTHER" id="PTHR13329">
    <property type="entry name" value="MITOCHONDRIAL RIBOSOMAL PROTEIN S18B"/>
    <property type="match status" value="1"/>
</dbReference>
<dbReference type="FunCoup" id="A0A482WXN8">
    <property type="interactions" value="575"/>
</dbReference>
<dbReference type="SUPFAM" id="SSF46911">
    <property type="entry name" value="Ribosomal protein S18"/>
    <property type="match status" value="1"/>
</dbReference>
<evidence type="ECO:0000313" key="11">
    <source>
        <dbReference type="EMBL" id="RZF37931.1"/>
    </source>
</evidence>
<dbReference type="STRING" id="195883.A0A482WXN8"/>
<evidence type="ECO:0000313" key="12">
    <source>
        <dbReference type="Proteomes" id="UP000291343"/>
    </source>
</evidence>
<evidence type="ECO:0000256" key="4">
    <source>
        <dbReference type="ARBA" id="ARBA00022946"/>
    </source>
</evidence>
<accession>A0A482WXN8</accession>
<evidence type="ECO:0000256" key="5">
    <source>
        <dbReference type="ARBA" id="ARBA00022980"/>
    </source>
</evidence>
<dbReference type="GO" id="GO:0005763">
    <property type="term" value="C:mitochondrial small ribosomal subunit"/>
    <property type="evidence" value="ECO:0007669"/>
    <property type="project" value="UniProtKB-ARBA"/>
</dbReference>
<dbReference type="InterPro" id="IPR036870">
    <property type="entry name" value="Ribosomal_bS18_sf"/>
</dbReference>
<dbReference type="InterPro" id="IPR001648">
    <property type="entry name" value="Ribosomal_bS18"/>
</dbReference>
<name>A0A482WXN8_LAOST</name>
<dbReference type="Gene3D" id="4.10.640.10">
    <property type="entry name" value="Ribosomal protein S18"/>
    <property type="match status" value="1"/>
</dbReference>
<proteinExistence type="inferred from homology"/>
<dbReference type="InParanoid" id="A0A482WXN8"/>
<dbReference type="EMBL" id="QKKF02022863">
    <property type="protein sequence ID" value="RZF37931.1"/>
    <property type="molecule type" value="Genomic_DNA"/>
</dbReference>
<protein>
    <recommendedName>
        <fullName evidence="9">Small ribosomal subunit protein mS40</fullName>
    </recommendedName>
    <alternativeName>
        <fullName evidence="8">28S ribosomal protein S18-2, mitochondrial</fullName>
    </alternativeName>
    <alternativeName>
        <fullName evidence="10">28S ribosomal protein S18b, mitochondrial</fullName>
    </alternativeName>
</protein>
<keyword evidence="4" id="KW-0809">Transit peptide</keyword>
<keyword evidence="5" id="KW-0689">Ribosomal protein</keyword>
<evidence type="ECO:0000256" key="9">
    <source>
        <dbReference type="ARBA" id="ARBA00035130"/>
    </source>
</evidence>
<evidence type="ECO:0000256" key="8">
    <source>
        <dbReference type="ARBA" id="ARBA00032055"/>
    </source>
</evidence>
<dbReference type="OrthoDB" id="21463at2759"/>
<comment type="subcellular location">
    <subcellularLocation>
        <location evidence="1">Mitochondrion</location>
    </subcellularLocation>
</comment>
<keyword evidence="7" id="KW-0687">Ribonucleoprotein</keyword>
<dbReference type="InterPro" id="IPR040054">
    <property type="entry name" value="MRPS18B"/>
</dbReference>
<dbReference type="GO" id="GO:0032543">
    <property type="term" value="P:mitochondrial translation"/>
    <property type="evidence" value="ECO:0007669"/>
    <property type="project" value="InterPro"/>
</dbReference>
<dbReference type="GO" id="GO:0003735">
    <property type="term" value="F:structural constituent of ribosome"/>
    <property type="evidence" value="ECO:0007669"/>
    <property type="project" value="InterPro"/>
</dbReference>
<dbReference type="PANTHER" id="PTHR13329:SF2">
    <property type="entry name" value="SMALL RIBOSOMAL SUBUNIT PROTEIN MS40"/>
    <property type="match status" value="1"/>
</dbReference>
<dbReference type="Proteomes" id="UP000291343">
    <property type="component" value="Unassembled WGS sequence"/>
</dbReference>
<reference evidence="11 12" key="1">
    <citation type="journal article" date="2017" name="Gigascience">
        <title>Genome sequence of the small brown planthopper, Laodelphax striatellus.</title>
        <authorList>
            <person name="Zhu J."/>
            <person name="Jiang F."/>
            <person name="Wang X."/>
            <person name="Yang P."/>
            <person name="Bao Y."/>
            <person name="Zhao W."/>
            <person name="Wang W."/>
            <person name="Lu H."/>
            <person name="Wang Q."/>
            <person name="Cui N."/>
            <person name="Li J."/>
            <person name="Chen X."/>
            <person name="Luo L."/>
            <person name="Yu J."/>
            <person name="Kang L."/>
            <person name="Cui F."/>
        </authorList>
    </citation>
    <scope>NUCLEOTIDE SEQUENCE [LARGE SCALE GENOMIC DNA]</scope>
    <source>
        <strain evidence="11">Lst14</strain>
    </source>
</reference>
<evidence type="ECO:0000256" key="10">
    <source>
        <dbReference type="ARBA" id="ARBA00035515"/>
    </source>
</evidence>